<evidence type="ECO:0000256" key="5">
    <source>
        <dbReference type="SAM" id="MobiDB-lite"/>
    </source>
</evidence>
<dbReference type="SMART" id="SM00785">
    <property type="entry name" value="AARP2CN"/>
    <property type="match status" value="1"/>
</dbReference>
<dbReference type="SMART" id="SM01362">
    <property type="entry name" value="DUF663"/>
    <property type="match status" value="1"/>
</dbReference>
<feature type="compositionally biased region" description="Acidic residues" evidence="5">
    <location>
        <begin position="461"/>
        <end position="478"/>
    </location>
</feature>
<dbReference type="GO" id="GO:0005525">
    <property type="term" value="F:GTP binding"/>
    <property type="evidence" value="ECO:0007669"/>
    <property type="project" value="TreeGrafter"/>
</dbReference>
<evidence type="ECO:0000313" key="8">
    <source>
        <dbReference type="Proteomes" id="UP001151518"/>
    </source>
</evidence>
<dbReference type="GO" id="GO:0000479">
    <property type="term" value="P:endonucleolytic cleavage of tricistronic rRNA transcript (SSU-rRNA, 5.8S rRNA, LSU-rRNA)"/>
    <property type="evidence" value="ECO:0007669"/>
    <property type="project" value="TreeGrafter"/>
</dbReference>
<sequence>MIKEQQKTFHHRSSLTQKNKPFKRRFATKNSMRDKSKGRTQRANVKGKVQRKHSRADRRNAVRTEQRKKRDQIAMTTRIFSGRHRTPKVVAVVPLCPDTDVGSIVRALFQSVDEVYPESANKTAKVLNISRFKQTIQFIEVNRNLLDILDAAKVADYIVMGISAEIEVDAFGEQCLSAIQNQGHPSVFPIVQGLENVAPKRRNDVKKSLQSFVSHFFPDIDKVYTTESDSEALAILRMVTAQVPKGIKWRHARPYILADSVDFQPSSEDPQVGRLALTGYLRGGNLSANRLVHLPNFGDFQIDTIYHVPVALEDAKGNSIEEDDEPMVIDQPNPDIQDSLVEANEPDQLNNEQTWPEEEEMASWQKQMDKMEEEEEQMLAAKSKGERIIRVPKGTSSYQAAWILANEEGEKGSASGTDLSDYSDEDEMMDDSGSDEDSGASDEEGEEYEEYHVDANGKIIEEDEDTGSNDGGAEDNEENNGLLSPEEDAAQLRAYLKERERQNRDEQQFPDEVDTPMDVAARVRFARFRGLQSFRTSPWDPYENLPQDYARIFQFQSFKRTQQRVLRLANDAPAKAGMHVRIILTAVPAKAAASFSPNRPFVAFGLMQYEHQMSVVHFTITRNEDYTEPVRSKDPMVIHFGFRRYNVRPIFSQHTQGGATTNNVHKFERFLQPGTVSVGTIYAPIQFGTVPISLYLPESVSQQPTGTGAAMNGTLMSAMPTLVGTGTSLEVNPSRILAKRIILTGAPFKIHKRGAVIRYMFFNADDVNWFKPIQLYTKYGRIGHISESLGTHGYMKCIFDGPIKQMDTVCMNLYKRVFPKWNTSLWSEYDQDEVLKRQWDEPASKQSDIEAMEL</sequence>
<feature type="region of interest" description="Disordered" evidence="5">
    <location>
        <begin position="1"/>
        <end position="72"/>
    </location>
</feature>
<dbReference type="GO" id="GO:0030688">
    <property type="term" value="C:preribosome, small subunit precursor"/>
    <property type="evidence" value="ECO:0007669"/>
    <property type="project" value="TreeGrafter"/>
</dbReference>
<evidence type="ECO:0000313" key="7">
    <source>
        <dbReference type="EMBL" id="KAJ2677935.1"/>
    </source>
</evidence>
<protein>
    <submittedName>
        <fullName evidence="7">Ribosome biogenesis protein tsr1</fullName>
    </submittedName>
</protein>
<accession>A0A9W8G9W4</accession>
<dbReference type="GO" id="GO:0005730">
    <property type="term" value="C:nucleolus"/>
    <property type="evidence" value="ECO:0007669"/>
    <property type="project" value="UniProtKB-SubCell"/>
</dbReference>
<dbReference type="Pfam" id="PF04950">
    <property type="entry name" value="RIBIOP_C"/>
    <property type="match status" value="1"/>
</dbReference>
<dbReference type="AlphaFoldDB" id="A0A9W8G9W4"/>
<dbReference type="GO" id="GO:0003924">
    <property type="term" value="F:GTPase activity"/>
    <property type="evidence" value="ECO:0007669"/>
    <property type="project" value="TreeGrafter"/>
</dbReference>
<dbReference type="Proteomes" id="UP001151518">
    <property type="component" value="Unassembled WGS sequence"/>
</dbReference>
<evidence type="ECO:0000256" key="1">
    <source>
        <dbReference type="ARBA" id="ARBA00004604"/>
    </source>
</evidence>
<dbReference type="PANTHER" id="PTHR12858">
    <property type="entry name" value="RIBOSOME BIOGENESIS PROTEIN"/>
    <property type="match status" value="1"/>
</dbReference>
<feature type="region of interest" description="Disordered" evidence="5">
    <location>
        <begin position="409"/>
        <end position="487"/>
    </location>
</feature>
<dbReference type="OrthoDB" id="119302at2759"/>
<dbReference type="Pfam" id="PF08142">
    <property type="entry name" value="AARP2CN"/>
    <property type="match status" value="1"/>
</dbReference>
<evidence type="ECO:0000256" key="2">
    <source>
        <dbReference type="ARBA" id="ARBA00022517"/>
    </source>
</evidence>
<organism evidence="7 8">
    <name type="scientific">Coemansia spiralis</name>
    <dbReference type="NCBI Taxonomy" id="417178"/>
    <lineage>
        <taxon>Eukaryota</taxon>
        <taxon>Fungi</taxon>
        <taxon>Fungi incertae sedis</taxon>
        <taxon>Zoopagomycota</taxon>
        <taxon>Kickxellomycotina</taxon>
        <taxon>Kickxellomycetes</taxon>
        <taxon>Kickxellales</taxon>
        <taxon>Kickxellaceae</taxon>
        <taxon>Coemansia</taxon>
    </lineage>
</organism>
<name>A0A9W8G9W4_9FUNG</name>
<dbReference type="Pfam" id="PF22298">
    <property type="entry name" value="Tsr1_G-like"/>
    <property type="match status" value="1"/>
</dbReference>
<comment type="caution">
    <text evidence="7">The sequence shown here is derived from an EMBL/GenBank/DDBJ whole genome shotgun (WGS) entry which is preliminary data.</text>
</comment>
<evidence type="ECO:0000259" key="6">
    <source>
        <dbReference type="PROSITE" id="PS51714"/>
    </source>
</evidence>
<comment type="subcellular location">
    <subcellularLocation>
        <location evidence="1">Nucleus</location>
        <location evidence="1">Nucleolus</location>
    </subcellularLocation>
</comment>
<dbReference type="GO" id="GO:0000462">
    <property type="term" value="P:maturation of SSU-rRNA from tricistronic rRNA transcript (SSU-rRNA, 5.8S rRNA, LSU-rRNA)"/>
    <property type="evidence" value="ECO:0007669"/>
    <property type="project" value="TreeGrafter"/>
</dbReference>
<dbReference type="InterPro" id="IPR007034">
    <property type="entry name" value="BMS1_TSR1_C"/>
</dbReference>
<dbReference type="InterPro" id="IPR039761">
    <property type="entry name" value="Bms1/Tsr1"/>
</dbReference>
<dbReference type="PROSITE" id="PS51714">
    <property type="entry name" value="G_BMS1"/>
    <property type="match status" value="1"/>
</dbReference>
<dbReference type="PANTHER" id="PTHR12858:SF1">
    <property type="entry name" value="PRE-RRNA-PROCESSING PROTEIN TSR1 HOMOLOG"/>
    <property type="match status" value="1"/>
</dbReference>
<feature type="domain" description="Bms1-type G" evidence="6">
    <location>
        <begin position="86"/>
        <end position="245"/>
    </location>
</feature>
<reference evidence="7" key="1">
    <citation type="submission" date="2022-07" db="EMBL/GenBank/DDBJ databases">
        <title>Phylogenomic reconstructions and comparative analyses of Kickxellomycotina fungi.</title>
        <authorList>
            <person name="Reynolds N.K."/>
            <person name="Stajich J.E."/>
            <person name="Barry K."/>
            <person name="Grigoriev I.V."/>
            <person name="Crous P."/>
            <person name="Smith M.E."/>
        </authorList>
    </citation>
    <scope>NUCLEOTIDE SEQUENCE</scope>
    <source>
        <strain evidence="7">NRRL 3115</strain>
    </source>
</reference>
<dbReference type="EMBL" id="JANBTW010000026">
    <property type="protein sequence ID" value="KAJ2677935.1"/>
    <property type="molecule type" value="Genomic_DNA"/>
</dbReference>
<feature type="compositionally biased region" description="Acidic residues" evidence="5">
    <location>
        <begin position="421"/>
        <end position="449"/>
    </location>
</feature>
<gene>
    <name evidence="7" type="primary">TSR1</name>
    <name evidence="7" type="ORF">GGI25_002724</name>
</gene>
<dbReference type="InterPro" id="IPR030387">
    <property type="entry name" value="G_Bms1/Tsr1_dom"/>
</dbReference>
<proteinExistence type="inferred from homology"/>
<keyword evidence="2" id="KW-0690">Ribosome biogenesis</keyword>
<comment type="similarity">
    <text evidence="4">Belongs to the TRAFAC class translation factor GTPase superfamily. Bms1-like GTPase family. TSR1 subfamily.</text>
</comment>
<dbReference type="InterPro" id="IPR012948">
    <property type="entry name" value="AARP2CN"/>
</dbReference>
<evidence type="ECO:0000256" key="3">
    <source>
        <dbReference type="ARBA" id="ARBA00023242"/>
    </source>
</evidence>
<keyword evidence="3" id="KW-0539">Nucleus</keyword>
<dbReference type="GO" id="GO:0034511">
    <property type="term" value="F:U3 snoRNA binding"/>
    <property type="evidence" value="ECO:0007669"/>
    <property type="project" value="TreeGrafter"/>
</dbReference>
<evidence type="ECO:0000256" key="4">
    <source>
        <dbReference type="ARBA" id="ARBA00038288"/>
    </source>
</evidence>